<protein>
    <recommendedName>
        <fullName evidence="3">Ubiquitin-like domain-containing protein</fullName>
    </recommendedName>
</protein>
<sequence length="553" mass="60659">MVTVEIARLDGSLRQELAEAGETVIGLKRRLALQNGESTADFRLLLGDAVLRNEQLLAELQTDVNATPMLQLVYASTEAVPENIGHVSIRESAWKLAVPRLADELKQQGIEQGQLLWIDFHSGGHRAAGPAAVCTAYFSADLPSRGDLDLQHHLILVDDLQKGFAQVEQFVQGKEVISVTASSMEKSELAIGVFYYGGEVTPLRQLKFLSASGCAWELAASSCVISLNGLNLERGQVLGIDAHNHHPDMDAMFCAFYSLDLKGRGPLCVDWMGLNEDNEWSFFHETSCKASEGKDVLSLSGSSNCEGRSVHYTFFQASGDLAEYVEVERPSDQSWDAAADELLQKLHEAGVQKGQVLSIDAHTGDLISPAILLAVFKRNLPGRGPLSLSWQMRRGRDWNELYSWADQITAEKEVVATTGSSDCEGLMLMIFLEDDRPSPIIVNHVTAAGGGWNWAAEELLASLQRHGVQQGQLISLDAHNLSPTDPAMFSAQYSSSLPGYGPLRLQYRSFNLDMPWDMLHRQAAVRATSRNAVAVTGASNERGRRVLYVFYAV</sequence>
<evidence type="ECO:0008006" key="3">
    <source>
        <dbReference type="Google" id="ProtNLM"/>
    </source>
</evidence>
<dbReference type="Proteomes" id="UP001642464">
    <property type="component" value="Unassembled WGS sequence"/>
</dbReference>
<reference evidence="1 2" key="1">
    <citation type="submission" date="2024-02" db="EMBL/GenBank/DDBJ databases">
        <authorList>
            <person name="Chen Y."/>
            <person name="Shah S."/>
            <person name="Dougan E. K."/>
            <person name="Thang M."/>
            <person name="Chan C."/>
        </authorList>
    </citation>
    <scope>NUCLEOTIDE SEQUENCE [LARGE SCALE GENOMIC DNA]</scope>
</reference>
<keyword evidence="2" id="KW-1185">Reference proteome</keyword>
<evidence type="ECO:0000313" key="1">
    <source>
        <dbReference type="EMBL" id="CAK9081732.1"/>
    </source>
</evidence>
<evidence type="ECO:0000313" key="2">
    <source>
        <dbReference type="Proteomes" id="UP001642464"/>
    </source>
</evidence>
<proteinExistence type="predicted"/>
<organism evidence="1 2">
    <name type="scientific">Durusdinium trenchii</name>
    <dbReference type="NCBI Taxonomy" id="1381693"/>
    <lineage>
        <taxon>Eukaryota</taxon>
        <taxon>Sar</taxon>
        <taxon>Alveolata</taxon>
        <taxon>Dinophyceae</taxon>
        <taxon>Suessiales</taxon>
        <taxon>Symbiodiniaceae</taxon>
        <taxon>Durusdinium</taxon>
    </lineage>
</organism>
<comment type="caution">
    <text evidence="1">The sequence shown here is derived from an EMBL/GenBank/DDBJ whole genome shotgun (WGS) entry which is preliminary data.</text>
</comment>
<accession>A0ABP0Q0C8</accession>
<gene>
    <name evidence="1" type="ORF">SCF082_LOCUS38881</name>
</gene>
<dbReference type="EMBL" id="CAXAMM010038884">
    <property type="protein sequence ID" value="CAK9081732.1"/>
    <property type="molecule type" value="Genomic_DNA"/>
</dbReference>
<name>A0ABP0Q0C8_9DINO</name>